<evidence type="ECO:0000259" key="1">
    <source>
        <dbReference type="Pfam" id="PF01882"/>
    </source>
</evidence>
<proteinExistence type="predicted"/>
<dbReference type="InterPro" id="IPR002881">
    <property type="entry name" value="DUF58"/>
</dbReference>
<gene>
    <name evidence="2" type="ORF">H7C19_07610</name>
</gene>
<evidence type="ECO:0000313" key="3">
    <source>
        <dbReference type="Proteomes" id="UP000547209"/>
    </source>
</evidence>
<dbReference type="RefSeq" id="WP_185141990.1">
    <property type="nucleotide sequence ID" value="NZ_JACJVP010000008.1"/>
</dbReference>
<organism evidence="2 3">
    <name type="scientific">Cohnella nanjingensis</name>
    <dbReference type="NCBI Taxonomy" id="1387779"/>
    <lineage>
        <taxon>Bacteria</taxon>
        <taxon>Bacillati</taxon>
        <taxon>Bacillota</taxon>
        <taxon>Bacilli</taxon>
        <taxon>Bacillales</taxon>
        <taxon>Paenibacillaceae</taxon>
        <taxon>Cohnella</taxon>
    </lineage>
</organism>
<accession>A0A7X0VES6</accession>
<dbReference type="Proteomes" id="UP000547209">
    <property type="component" value="Unassembled WGS sequence"/>
</dbReference>
<keyword evidence="3" id="KW-1185">Reference proteome</keyword>
<dbReference type="EMBL" id="JACJVP010000008">
    <property type="protein sequence ID" value="MBB6670553.1"/>
    <property type="molecule type" value="Genomic_DNA"/>
</dbReference>
<reference evidence="2 3" key="1">
    <citation type="submission" date="2020-08" db="EMBL/GenBank/DDBJ databases">
        <title>Cohnella phylogeny.</title>
        <authorList>
            <person name="Dunlap C."/>
        </authorList>
    </citation>
    <scope>NUCLEOTIDE SEQUENCE [LARGE SCALE GENOMIC DNA]</scope>
    <source>
        <strain evidence="2 3">DSM 28246</strain>
    </source>
</reference>
<protein>
    <submittedName>
        <fullName evidence="2">DUF58 domain-containing protein</fullName>
    </submittedName>
</protein>
<evidence type="ECO:0000313" key="2">
    <source>
        <dbReference type="EMBL" id="MBB6670553.1"/>
    </source>
</evidence>
<name>A0A7X0VES6_9BACL</name>
<comment type="caution">
    <text evidence="2">The sequence shown here is derived from an EMBL/GenBank/DDBJ whole genome shotgun (WGS) entry which is preliminary data.</text>
</comment>
<dbReference type="Pfam" id="PF01882">
    <property type="entry name" value="DUF58"/>
    <property type="match status" value="1"/>
</dbReference>
<sequence>MIIVWLLTIFAVLFLLQRLLFSRRVLRRVAYERSFSEPHAFAGETVFMLERIVNRQWLPLPWLRVETMMPSPLQFKNQNAELAISSGQLLQNHASLFSLAPFTKVVRKHEVVCVRRGVYRIPSLSLTLGDLSGASSVSDTRESNCAITVFPRLKDVQQLPLSARKWMQSAIGMHEAFREDHYQVAGVRPYRSGDSLKQVNWNATAKTGQTLVNRRESMVDNDVTILLNAELYDASENRRIQPAVFEEAISYTASVARHLLSNGGKVGLVYNGKVDGETAVPLVMEPRAGRAHLYRMLELMARFEAVTRRELGYVLEEMAASGMRGVNLLVISAFLTPKQEQLLERLRHGGNRVEKLLLYREKEASA</sequence>
<dbReference type="AlphaFoldDB" id="A0A7X0VES6"/>
<feature type="domain" description="DUF58" evidence="1">
    <location>
        <begin position="187"/>
        <end position="352"/>
    </location>
</feature>
<dbReference type="PANTHER" id="PTHR34351:SF2">
    <property type="entry name" value="DUF58 DOMAIN-CONTAINING PROTEIN"/>
    <property type="match status" value="1"/>
</dbReference>
<dbReference type="PANTHER" id="PTHR34351">
    <property type="entry name" value="SLR1927 PROTEIN-RELATED"/>
    <property type="match status" value="1"/>
</dbReference>